<evidence type="ECO:0000256" key="9">
    <source>
        <dbReference type="ARBA" id="ARBA00023317"/>
    </source>
</evidence>
<evidence type="ECO:0000259" key="10">
    <source>
        <dbReference type="Pfam" id="PF01861"/>
    </source>
</evidence>
<evidence type="ECO:0000256" key="7">
    <source>
        <dbReference type="ARBA" id="ARBA00023239"/>
    </source>
</evidence>
<proteinExistence type="predicted"/>
<keyword evidence="5" id="KW-0620">Polyamine biosynthesis</keyword>
<evidence type="ECO:0000256" key="8">
    <source>
        <dbReference type="ARBA" id="ARBA00023270"/>
    </source>
</evidence>
<dbReference type="Pfam" id="PF02675">
    <property type="entry name" value="AdoMet_dc"/>
    <property type="match status" value="1"/>
</dbReference>
<dbReference type="Proteomes" id="UP000590542">
    <property type="component" value="Unassembled WGS sequence"/>
</dbReference>
<dbReference type="AlphaFoldDB" id="A0A7X9E7G9"/>
<dbReference type="InterPro" id="IPR029063">
    <property type="entry name" value="SAM-dependent_MTases_sf"/>
</dbReference>
<comment type="caution">
    <text evidence="11">The sequence shown here is derived from an EMBL/GenBank/DDBJ whole genome shotgun (WGS) entry which is preliminary data.</text>
</comment>
<dbReference type="GO" id="GO:0032259">
    <property type="term" value="P:methylation"/>
    <property type="evidence" value="ECO:0007669"/>
    <property type="project" value="InterPro"/>
</dbReference>
<dbReference type="InterPro" id="IPR051720">
    <property type="entry name" value="rRNA_MeTrfase/Polyamine_Synth"/>
</dbReference>
<dbReference type="Gene3D" id="3.40.50.150">
    <property type="entry name" value="Vaccinia Virus protein VP39"/>
    <property type="match status" value="1"/>
</dbReference>
<evidence type="ECO:0000256" key="3">
    <source>
        <dbReference type="ARBA" id="ARBA00022813"/>
    </source>
</evidence>
<keyword evidence="3" id="KW-0068">Autocatalytic cleavage</keyword>
<dbReference type="InterPro" id="IPR003826">
    <property type="entry name" value="AdoMetDC_fam_prok"/>
</dbReference>
<dbReference type="GO" id="GO:0004014">
    <property type="term" value="F:adenosylmethionine decarboxylase activity"/>
    <property type="evidence" value="ECO:0007669"/>
    <property type="project" value="InterPro"/>
</dbReference>
<reference evidence="11 12" key="1">
    <citation type="journal article" date="2020" name="Biotechnol. Biofuels">
        <title>New insights from the biogas microbiome by comprehensive genome-resolved metagenomics of nearly 1600 species originating from multiple anaerobic digesters.</title>
        <authorList>
            <person name="Campanaro S."/>
            <person name="Treu L."/>
            <person name="Rodriguez-R L.M."/>
            <person name="Kovalovszki A."/>
            <person name="Ziels R.M."/>
            <person name="Maus I."/>
            <person name="Zhu X."/>
            <person name="Kougias P.G."/>
            <person name="Basile A."/>
            <person name="Luo G."/>
            <person name="Schluter A."/>
            <person name="Konstantinidis K.T."/>
            <person name="Angelidaki I."/>
        </authorList>
    </citation>
    <scope>NUCLEOTIDE SEQUENCE [LARGE SCALE GENOMIC DNA]</scope>
    <source>
        <strain evidence="11">AS27yjCOA_202</strain>
    </source>
</reference>
<dbReference type="CDD" id="cd02440">
    <property type="entry name" value="AdoMet_MTases"/>
    <property type="match status" value="1"/>
</dbReference>
<keyword evidence="4" id="KW-0745">Spermidine biosynthesis</keyword>
<dbReference type="InterPro" id="IPR016067">
    <property type="entry name" value="S-AdoMet_deCO2ase_core"/>
</dbReference>
<dbReference type="EMBL" id="JAAZNV010000009">
    <property type="protein sequence ID" value="NMB91804.1"/>
    <property type="molecule type" value="Genomic_DNA"/>
</dbReference>
<dbReference type="Pfam" id="PF01861">
    <property type="entry name" value="BpsA_C"/>
    <property type="match status" value="1"/>
</dbReference>
<dbReference type="PANTHER" id="PTHR23290">
    <property type="entry name" value="RRNA N6-ADENOSINE-METHYLTRANSFERASE METTL5"/>
    <property type="match status" value="1"/>
</dbReference>
<dbReference type="SUPFAM" id="SSF53335">
    <property type="entry name" value="S-adenosyl-L-methionine-dependent methyltransferases"/>
    <property type="match status" value="1"/>
</dbReference>
<dbReference type="PANTHER" id="PTHR23290:SF0">
    <property type="entry name" value="RRNA N6-ADENOSINE-METHYLTRANSFERASE METTL5"/>
    <property type="match status" value="1"/>
</dbReference>
<keyword evidence="7" id="KW-0456">Lyase</keyword>
<evidence type="ECO:0000256" key="5">
    <source>
        <dbReference type="ARBA" id="ARBA00023115"/>
    </source>
</evidence>
<gene>
    <name evidence="11" type="ORF">GYA37_03065</name>
</gene>
<evidence type="ECO:0000313" key="12">
    <source>
        <dbReference type="Proteomes" id="UP000590542"/>
    </source>
</evidence>
<dbReference type="PROSITE" id="PS00092">
    <property type="entry name" value="N6_MTASE"/>
    <property type="match status" value="1"/>
</dbReference>
<dbReference type="Gene3D" id="3.60.90.10">
    <property type="entry name" value="S-adenosylmethionine decarboxylase"/>
    <property type="match status" value="1"/>
</dbReference>
<sequence length="449" mass="51143">MDNLINRIKNKNPDLRKAEIEGLLFLLKNKCSFTNQDFISLTGIPKETLKQFKKSISSLLEEPNDNLVSLSMEGKEELRNVKLKPYKWSLLSVKSGHSKSLEKICEIRDKYDIRPRREYDQFLATPETSYAKAQILFDKGVIDGKSIAFIGDDDLNSLMLAALSLESENSGDYKNITVFDIDPQVLNSIERSSKELGLKNIETVLYDVRNKLDKKYLGRFDVVVFDPPYTRSGVVLFLQRSIELLGNRLESNGNFEGKYIFMYYGNSFKSPEKVLKIQEVLNRFNLVIEDKIEKFARYSGAESIGNASSLYVLRTNRFTHLADFSSIKIYTYEEQKEERFPFVDHLVFKVFGVKNDLLKSKGKILGVLGELCMMHNLKVMDKKITSFKGGGLTITFVLANSNLVVHTWPEFGSVHIDLITCSPIYKKDLLPSTIGSLFGTSKIETTCVE</sequence>
<keyword evidence="2" id="KW-0210">Decarboxylase</keyword>
<dbReference type="GO" id="GO:0003676">
    <property type="term" value="F:nucleic acid binding"/>
    <property type="evidence" value="ECO:0007669"/>
    <property type="project" value="InterPro"/>
</dbReference>
<feature type="domain" description="N(4)-bis(aminopropyl)spermidine synthase C-terminal" evidence="10">
    <location>
        <begin position="114"/>
        <end position="318"/>
    </location>
</feature>
<evidence type="ECO:0000256" key="1">
    <source>
        <dbReference type="ARBA" id="ARBA00001928"/>
    </source>
</evidence>
<dbReference type="GO" id="GO:0008168">
    <property type="term" value="F:methyltransferase activity"/>
    <property type="evidence" value="ECO:0007669"/>
    <property type="project" value="InterPro"/>
</dbReference>
<dbReference type="InterPro" id="IPR002723">
    <property type="entry name" value="BpsA_C"/>
</dbReference>
<protein>
    <submittedName>
        <fullName evidence="11">Bis-aminopropyl spermidine synthase family protein</fullName>
    </submittedName>
</protein>
<keyword evidence="8" id="KW-0704">Schiff base</keyword>
<dbReference type="GO" id="GO:0008295">
    <property type="term" value="P:spermidine biosynthetic process"/>
    <property type="evidence" value="ECO:0007669"/>
    <property type="project" value="UniProtKB-KW"/>
</dbReference>
<evidence type="ECO:0000313" key="11">
    <source>
        <dbReference type="EMBL" id="NMB91804.1"/>
    </source>
</evidence>
<evidence type="ECO:0000256" key="4">
    <source>
        <dbReference type="ARBA" id="ARBA00023066"/>
    </source>
</evidence>
<dbReference type="SUPFAM" id="SSF56276">
    <property type="entry name" value="S-adenosylmethionine decarboxylase"/>
    <property type="match status" value="1"/>
</dbReference>
<dbReference type="InterPro" id="IPR002052">
    <property type="entry name" value="DNA_methylase_N6_adenine_CS"/>
</dbReference>
<evidence type="ECO:0000256" key="6">
    <source>
        <dbReference type="ARBA" id="ARBA00023145"/>
    </source>
</evidence>
<keyword evidence="9" id="KW-0670">Pyruvate</keyword>
<keyword evidence="6" id="KW-0865">Zymogen</keyword>
<accession>A0A7X9E7G9</accession>
<evidence type="ECO:0000256" key="2">
    <source>
        <dbReference type="ARBA" id="ARBA00022793"/>
    </source>
</evidence>
<name>A0A7X9E7G9_UNCKA</name>
<comment type="cofactor">
    <cofactor evidence="1">
        <name>pyruvate</name>
        <dbReference type="ChEBI" id="CHEBI:15361"/>
    </cofactor>
</comment>
<organism evidence="11 12">
    <name type="scientific">candidate division WWE3 bacterium</name>
    <dbReference type="NCBI Taxonomy" id="2053526"/>
    <lineage>
        <taxon>Bacteria</taxon>
        <taxon>Katanobacteria</taxon>
    </lineage>
</organism>